<evidence type="ECO:0000259" key="7">
    <source>
        <dbReference type="Pfam" id="PF03016"/>
    </source>
</evidence>
<evidence type="ECO:0000256" key="1">
    <source>
        <dbReference type="ARBA" id="ARBA00004323"/>
    </source>
</evidence>
<protein>
    <recommendedName>
        <fullName evidence="7">Exostosin GT47 domain-containing protein</fullName>
    </recommendedName>
</protein>
<name>A0A445B0X3_ARAHY</name>
<comment type="caution">
    <text evidence="8">The sequence shown here is derived from an EMBL/GenBank/DDBJ whole genome shotgun (WGS) entry which is preliminary data.</text>
</comment>
<keyword evidence="4" id="KW-0735">Signal-anchor</keyword>
<keyword evidence="6" id="KW-0472">Membrane</keyword>
<dbReference type="OrthoDB" id="1924787at2759"/>
<organism evidence="8 9">
    <name type="scientific">Arachis hypogaea</name>
    <name type="common">Peanut</name>
    <dbReference type="NCBI Taxonomy" id="3818"/>
    <lineage>
        <taxon>Eukaryota</taxon>
        <taxon>Viridiplantae</taxon>
        <taxon>Streptophyta</taxon>
        <taxon>Embryophyta</taxon>
        <taxon>Tracheophyta</taxon>
        <taxon>Spermatophyta</taxon>
        <taxon>Magnoliopsida</taxon>
        <taxon>eudicotyledons</taxon>
        <taxon>Gunneridae</taxon>
        <taxon>Pentapetalae</taxon>
        <taxon>rosids</taxon>
        <taxon>fabids</taxon>
        <taxon>Fabales</taxon>
        <taxon>Fabaceae</taxon>
        <taxon>Papilionoideae</taxon>
        <taxon>50 kb inversion clade</taxon>
        <taxon>dalbergioids sensu lato</taxon>
        <taxon>Dalbergieae</taxon>
        <taxon>Pterocarpus clade</taxon>
        <taxon>Arachis</taxon>
    </lineage>
</organism>
<dbReference type="Pfam" id="PF03016">
    <property type="entry name" value="Exostosin_GT47"/>
    <property type="match status" value="1"/>
</dbReference>
<evidence type="ECO:0000256" key="2">
    <source>
        <dbReference type="ARBA" id="ARBA00010271"/>
    </source>
</evidence>
<sequence>MFFRKPSPTSSLNYYLPSSSDLFPKTKDKDPNIALTKLNKIKYLLFSFLLIATWLILLRLWLSPTTTTTLTTTTTTTLNNHNKTCVGSYPFYIYNLPPQFNLGLLEHCNNLNIYTNMCPHVANNGLGQPIVTTVTALSSSSSSSWFATHQFIAEMIIHARLENHPCRTWDPSEARLFYVPFYGGLYASSVFREVNLTQRDSLAVDLVDYLQSLPWFNINEGKDHFLALGRTAWDFMRTPSGPDFGANILLNLPPVKNMSVLTVERQPWQGKNQFGIPYPSYFHPKSLTELMTWQKQIGDSIRPYLFSFVGGTRHGLEKAKIRDEILKQCKNSMKCELVQCGNGASKCHDPMAVLEVMSKSRFCLQAPGDSFTRRSTFDSILAGCIPVFFSSHTAYTQYAWYLPDEKNTYSVFIDENDCGEGKKSIEEVLMGISKEDEEKMRVAVINLIHKVTYMHPNASVVEDVSFGDVVDIALERLSRIVEEKISGKDFGSEEV</sequence>
<keyword evidence="3" id="KW-0328">Glycosyltransferase</keyword>
<evidence type="ECO:0000256" key="5">
    <source>
        <dbReference type="ARBA" id="ARBA00023034"/>
    </source>
</evidence>
<dbReference type="GO" id="GO:0000139">
    <property type="term" value="C:Golgi membrane"/>
    <property type="evidence" value="ECO:0007669"/>
    <property type="project" value="UniProtKB-SubCell"/>
</dbReference>
<feature type="transmembrane region" description="Helical" evidence="6">
    <location>
        <begin position="43"/>
        <end position="62"/>
    </location>
</feature>
<dbReference type="STRING" id="3818.A0A445B0X3"/>
<comment type="similarity">
    <text evidence="2">Belongs to the glycosyltransferase 47 family.</text>
</comment>
<proteinExistence type="inferred from homology"/>
<dbReference type="GO" id="GO:0016757">
    <property type="term" value="F:glycosyltransferase activity"/>
    <property type="evidence" value="ECO:0007669"/>
    <property type="project" value="UniProtKB-KW"/>
</dbReference>
<keyword evidence="5" id="KW-0333">Golgi apparatus</keyword>
<dbReference type="PANTHER" id="PTHR11062:SF255">
    <property type="entry name" value="XYLOGLUCAN GALACTOSYLTRANSFERASE GT17-RELATED"/>
    <property type="match status" value="1"/>
</dbReference>
<keyword evidence="9" id="KW-1185">Reference proteome</keyword>
<evidence type="ECO:0000313" key="9">
    <source>
        <dbReference type="Proteomes" id="UP000289738"/>
    </source>
</evidence>
<dbReference type="Proteomes" id="UP000289738">
    <property type="component" value="Chromosome A10"/>
</dbReference>
<keyword evidence="3" id="KW-0808">Transferase</keyword>
<evidence type="ECO:0000256" key="4">
    <source>
        <dbReference type="ARBA" id="ARBA00022968"/>
    </source>
</evidence>
<dbReference type="InterPro" id="IPR004263">
    <property type="entry name" value="Exostosin"/>
</dbReference>
<dbReference type="AlphaFoldDB" id="A0A445B0X3"/>
<keyword evidence="6" id="KW-1133">Transmembrane helix</keyword>
<feature type="domain" description="Exostosin GT47" evidence="7">
    <location>
        <begin position="92"/>
        <end position="427"/>
    </location>
</feature>
<dbReference type="Gramene" id="arahy.Tifrunner.gnm2.ann2.Ah10g414700.1">
    <property type="protein sequence ID" value="arahy.Tifrunner.gnm2.ann2.Ah10g414700.1-CDS-1"/>
    <property type="gene ID" value="arahy.Tifrunner.gnm2.ann2.Ah10g414700"/>
</dbReference>
<gene>
    <name evidence="8" type="ORF">Ahy_A10g046903</name>
</gene>
<accession>A0A445B0X3</accession>
<evidence type="ECO:0000313" key="8">
    <source>
        <dbReference type="EMBL" id="RYR32311.1"/>
    </source>
</evidence>
<dbReference type="EMBL" id="SDMP01000010">
    <property type="protein sequence ID" value="RYR32311.1"/>
    <property type="molecule type" value="Genomic_DNA"/>
</dbReference>
<evidence type="ECO:0000256" key="6">
    <source>
        <dbReference type="SAM" id="Phobius"/>
    </source>
</evidence>
<dbReference type="PANTHER" id="PTHR11062">
    <property type="entry name" value="EXOSTOSIN HEPARAN SULFATE GLYCOSYLTRANSFERASE -RELATED"/>
    <property type="match status" value="1"/>
</dbReference>
<comment type="subcellular location">
    <subcellularLocation>
        <location evidence="1">Golgi apparatus membrane</location>
        <topology evidence="1">Single-pass type II membrane protein</topology>
    </subcellularLocation>
</comment>
<evidence type="ECO:0000256" key="3">
    <source>
        <dbReference type="ARBA" id="ARBA00022676"/>
    </source>
</evidence>
<reference evidence="8 9" key="1">
    <citation type="submission" date="2019-01" db="EMBL/GenBank/DDBJ databases">
        <title>Sequencing of cultivated peanut Arachis hypogaea provides insights into genome evolution and oil improvement.</title>
        <authorList>
            <person name="Chen X."/>
        </authorList>
    </citation>
    <scope>NUCLEOTIDE SEQUENCE [LARGE SCALE GENOMIC DNA]</scope>
    <source>
        <strain evidence="9">cv. Fuhuasheng</strain>
        <tissue evidence="8">Leaves</tissue>
    </source>
</reference>
<keyword evidence="6" id="KW-0812">Transmembrane</keyword>
<dbReference type="InterPro" id="IPR040911">
    <property type="entry name" value="Exostosin_GT47"/>
</dbReference>